<dbReference type="SUPFAM" id="SSF53474">
    <property type="entry name" value="alpha/beta-Hydrolases"/>
    <property type="match status" value="1"/>
</dbReference>
<comment type="caution">
    <text evidence="3">The sequence shown here is derived from an EMBL/GenBank/DDBJ whole genome shotgun (WGS) entry which is preliminary data.</text>
</comment>
<name>A0ABV8AQ94_9BACT</name>
<protein>
    <submittedName>
        <fullName evidence="3">Prolyl oligopeptidase family serine peptidase</fullName>
    </submittedName>
</protein>
<dbReference type="Pfam" id="PF20434">
    <property type="entry name" value="BD-FAE"/>
    <property type="match status" value="1"/>
</dbReference>
<dbReference type="PROSITE" id="PS51257">
    <property type="entry name" value="PROKAR_LIPOPROTEIN"/>
    <property type="match status" value="1"/>
</dbReference>
<evidence type="ECO:0000256" key="1">
    <source>
        <dbReference type="ARBA" id="ARBA00022801"/>
    </source>
</evidence>
<keyword evidence="4" id="KW-1185">Reference proteome</keyword>
<dbReference type="EMBL" id="JBHRZS010000006">
    <property type="protein sequence ID" value="MFC3880166.1"/>
    <property type="molecule type" value="Genomic_DNA"/>
</dbReference>
<feature type="domain" description="BD-FAE-like" evidence="2">
    <location>
        <begin position="51"/>
        <end position="247"/>
    </location>
</feature>
<dbReference type="InterPro" id="IPR049492">
    <property type="entry name" value="BD-FAE-like_dom"/>
</dbReference>
<sequence>MKILKKYYWLVVVLPVFLFSCGNDPDGPISGELPAIDILDDSYGPEPIQSMNVYLPAGRTSDTPLLIYIHGGAWIQGDKSEFDAFRSLVEIYFPDYAYISIGYRLHGVGTMTNTFPSQENDIISALEYITSQTAAWNVSDEIILAGASAGAHLALLHAYKHTDIGDINSVIALFPPTELVSLADFNLITQLGLTSIMGGTPVTTPDIYFQSSPVNFIDSGSTPTIFFHGTADDVVPISQSELLADRLEASGVIHEYVIYPGQGHGFDAVTYGQAFEQAAAFTSNFIP</sequence>
<dbReference type="InterPro" id="IPR050300">
    <property type="entry name" value="GDXG_lipolytic_enzyme"/>
</dbReference>
<evidence type="ECO:0000313" key="3">
    <source>
        <dbReference type="EMBL" id="MFC3880166.1"/>
    </source>
</evidence>
<accession>A0ABV8AQ94</accession>
<organism evidence="3 4">
    <name type="scientific">Algoriphagus namhaensis</name>
    <dbReference type="NCBI Taxonomy" id="915353"/>
    <lineage>
        <taxon>Bacteria</taxon>
        <taxon>Pseudomonadati</taxon>
        <taxon>Bacteroidota</taxon>
        <taxon>Cytophagia</taxon>
        <taxon>Cytophagales</taxon>
        <taxon>Cyclobacteriaceae</taxon>
        <taxon>Algoriphagus</taxon>
    </lineage>
</organism>
<reference evidence="4" key="1">
    <citation type="journal article" date="2019" name="Int. J. Syst. Evol. Microbiol.">
        <title>The Global Catalogue of Microorganisms (GCM) 10K type strain sequencing project: providing services to taxonomists for standard genome sequencing and annotation.</title>
        <authorList>
            <consortium name="The Broad Institute Genomics Platform"/>
            <consortium name="The Broad Institute Genome Sequencing Center for Infectious Disease"/>
            <person name="Wu L."/>
            <person name="Ma J."/>
        </authorList>
    </citation>
    <scope>NUCLEOTIDE SEQUENCE [LARGE SCALE GENOMIC DNA]</scope>
    <source>
        <strain evidence="4">CCUG 60523</strain>
    </source>
</reference>
<evidence type="ECO:0000313" key="4">
    <source>
        <dbReference type="Proteomes" id="UP001595805"/>
    </source>
</evidence>
<dbReference type="Proteomes" id="UP001595805">
    <property type="component" value="Unassembled WGS sequence"/>
</dbReference>
<dbReference type="PANTHER" id="PTHR48081">
    <property type="entry name" value="AB HYDROLASE SUPERFAMILY PROTEIN C4A8.06C"/>
    <property type="match status" value="1"/>
</dbReference>
<gene>
    <name evidence="3" type="ORF">ACFOSV_08260</name>
</gene>
<dbReference type="RefSeq" id="WP_377905282.1">
    <property type="nucleotide sequence ID" value="NZ_JBHRZS010000006.1"/>
</dbReference>
<keyword evidence="1" id="KW-0378">Hydrolase</keyword>
<proteinExistence type="predicted"/>
<dbReference type="Gene3D" id="3.40.50.1820">
    <property type="entry name" value="alpha/beta hydrolase"/>
    <property type="match status" value="1"/>
</dbReference>
<dbReference type="InterPro" id="IPR029058">
    <property type="entry name" value="AB_hydrolase_fold"/>
</dbReference>
<evidence type="ECO:0000259" key="2">
    <source>
        <dbReference type="Pfam" id="PF20434"/>
    </source>
</evidence>